<dbReference type="SUPFAM" id="SSF54637">
    <property type="entry name" value="Thioesterase/thiol ester dehydrase-isomerase"/>
    <property type="match status" value="1"/>
</dbReference>
<dbReference type="Proteomes" id="UP000000226">
    <property type="component" value="Chromosome 8"/>
</dbReference>
<dbReference type="NCBIfam" id="TIGR00369">
    <property type="entry name" value="unchar_dom_1"/>
    <property type="match status" value="1"/>
</dbReference>
<name>V7B302_PHAVU</name>
<comment type="similarity">
    <text evidence="1">Belongs to the thioesterase PaaI family.</text>
</comment>
<feature type="domain" description="Thioesterase" evidence="3">
    <location>
        <begin position="81"/>
        <end position="156"/>
    </location>
</feature>
<evidence type="ECO:0000259" key="3">
    <source>
        <dbReference type="Pfam" id="PF03061"/>
    </source>
</evidence>
<evidence type="ECO:0000313" key="5">
    <source>
        <dbReference type="Proteomes" id="UP000000226"/>
    </source>
</evidence>
<dbReference type="PANTHER" id="PTHR21660:SF12">
    <property type="entry name" value="OS07G0462700 PROTEIN"/>
    <property type="match status" value="1"/>
</dbReference>
<dbReference type="OMA" id="SREWTQR"/>
<dbReference type="SMR" id="V7B302"/>
<evidence type="ECO:0000313" key="4">
    <source>
        <dbReference type="EMBL" id="ESW11955.1"/>
    </source>
</evidence>
<proteinExistence type="inferred from homology"/>
<organism evidence="4 5">
    <name type="scientific">Phaseolus vulgaris</name>
    <name type="common">Kidney bean</name>
    <name type="synonym">French bean</name>
    <dbReference type="NCBI Taxonomy" id="3885"/>
    <lineage>
        <taxon>Eukaryota</taxon>
        <taxon>Viridiplantae</taxon>
        <taxon>Streptophyta</taxon>
        <taxon>Embryophyta</taxon>
        <taxon>Tracheophyta</taxon>
        <taxon>Spermatophyta</taxon>
        <taxon>Magnoliopsida</taxon>
        <taxon>eudicotyledons</taxon>
        <taxon>Gunneridae</taxon>
        <taxon>Pentapetalae</taxon>
        <taxon>rosids</taxon>
        <taxon>fabids</taxon>
        <taxon>Fabales</taxon>
        <taxon>Fabaceae</taxon>
        <taxon>Papilionoideae</taxon>
        <taxon>50 kb inversion clade</taxon>
        <taxon>NPAAA clade</taxon>
        <taxon>indigoferoid/millettioid clade</taxon>
        <taxon>Phaseoleae</taxon>
        <taxon>Phaseolus</taxon>
    </lineage>
</organism>
<evidence type="ECO:0000256" key="1">
    <source>
        <dbReference type="ARBA" id="ARBA00008324"/>
    </source>
</evidence>
<dbReference type="InterPro" id="IPR039298">
    <property type="entry name" value="ACOT13"/>
</dbReference>
<dbReference type="PhylomeDB" id="V7B302"/>
<dbReference type="Gramene" id="ESW11955">
    <property type="protein sequence ID" value="ESW11955"/>
    <property type="gene ID" value="PHAVU_008G073300g"/>
</dbReference>
<dbReference type="PANTHER" id="PTHR21660">
    <property type="entry name" value="THIOESTERASE SUPERFAMILY MEMBER-RELATED"/>
    <property type="match status" value="1"/>
</dbReference>
<dbReference type="OrthoDB" id="46529at2759"/>
<dbReference type="STRING" id="3885.V7B302"/>
<dbReference type="AlphaFoldDB" id="V7B302"/>
<dbReference type="InterPro" id="IPR029069">
    <property type="entry name" value="HotDog_dom_sf"/>
</dbReference>
<dbReference type="InterPro" id="IPR006683">
    <property type="entry name" value="Thioestr_dom"/>
</dbReference>
<keyword evidence="2" id="KW-0378">Hydrolase</keyword>
<accession>V7B302</accession>
<dbReference type="CDD" id="cd03443">
    <property type="entry name" value="PaaI_thioesterase"/>
    <property type="match status" value="1"/>
</dbReference>
<keyword evidence="5" id="KW-1185">Reference proteome</keyword>
<dbReference type="Gene3D" id="3.10.129.10">
    <property type="entry name" value="Hotdog Thioesterase"/>
    <property type="match status" value="1"/>
</dbReference>
<protein>
    <recommendedName>
        <fullName evidence="3">Thioesterase domain-containing protein</fullName>
    </recommendedName>
</protein>
<sequence length="174" mass="18886">MASKASSSASETQTLSSIPDKHVSLTLDYLKTLGMDRAIPRSFDTSGFYSNFFGSFLKVNDIKRGRISCTISVKLPIANFYGTLHGGSVASFVESLSIACARTVVAEDKELFLGEIDVSYLSAAPINEEVVAEARVVKSGRNVTMIALEFKLKKTGTLTYIAHTTFYNIPVAKL</sequence>
<gene>
    <name evidence="4" type="ORF">PHAVU_008G073300g</name>
</gene>
<reference evidence="5" key="1">
    <citation type="journal article" date="2014" name="Nat. Genet.">
        <title>A reference genome for common bean and genome-wide analysis of dual domestications.</title>
        <authorList>
            <person name="Schmutz J."/>
            <person name="McClean P.E."/>
            <person name="Mamidi S."/>
            <person name="Wu G.A."/>
            <person name="Cannon S.B."/>
            <person name="Grimwood J."/>
            <person name="Jenkins J."/>
            <person name="Shu S."/>
            <person name="Song Q."/>
            <person name="Chavarro C."/>
            <person name="Torres-Torres M."/>
            <person name="Geffroy V."/>
            <person name="Moghaddam S.M."/>
            <person name="Gao D."/>
            <person name="Abernathy B."/>
            <person name="Barry K."/>
            <person name="Blair M."/>
            <person name="Brick M.A."/>
            <person name="Chovatia M."/>
            <person name="Gepts P."/>
            <person name="Goodstein D.M."/>
            <person name="Gonzales M."/>
            <person name="Hellsten U."/>
            <person name="Hyten D.L."/>
            <person name="Jia G."/>
            <person name="Kelly J.D."/>
            <person name="Kudrna D."/>
            <person name="Lee R."/>
            <person name="Richard M.M."/>
            <person name="Miklas P.N."/>
            <person name="Osorno J.M."/>
            <person name="Rodrigues J."/>
            <person name="Thareau V."/>
            <person name="Urrea C.A."/>
            <person name="Wang M."/>
            <person name="Yu Y."/>
            <person name="Zhang M."/>
            <person name="Wing R.A."/>
            <person name="Cregan P.B."/>
            <person name="Rokhsar D.S."/>
            <person name="Jackson S.A."/>
        </authorList>
    </citation>
    <scope>NUCLEOTIDE SEQUENCE [LARGE SCALE GENOMIC DNA]</scope>
    <source>
        <strain evidence="5">cv. G19833</strain>
    </source>
</reference>
<dbReference type="EMBL" id="CM002295">
    <property type="protein sequence ID" value="ESW11955.1"/>
    <property type="molecule type" value="Genomic_DNA"/>
</dbReference>
<evidence type="ECO:0000256" key="2">
    <source>
        <dbReference type="ARBA" id="ARBA00022801"/>
    </source>
</evidence>
<dbReference type="Pfam" id="PF03061">
    <property type="entry name" value="4HBT"/>
    <property type="match status" value="1"/>
</dbReference>
<dbReference type="InterPro" id="IPR003736">
    <property type="entry name" value="PAAI_dom"/>
</dbReference>
<dbReference type="eggNOG" id="KOG3328">
    <property type="taxonomic scope" value="Eukaryota"/>
</dbReference>
<dbReference type="GO" id="GO:0047617">
    <property type="term" value="F:fatty acyl-CoA hydrolase activity"/>
    <property type="evidence" value="ECO:0007669"/>
    <property type="project" value="InterPro"/>
</dbReference>